<organism evidence="5 6">
    <name type="scientific">Rosa chinensis</name>
    <name type="common">China rose</name>
    <dbReference type="NCBI Taxonomy" id="74649"/>
    <lineage>
        <taxon>Eukaryota</taxon>
        <taxon>Viridiplantae</taxon>
        <taxon>Streptophyta</taxon>
        <taxon>Embryophyta</taxon>
        <taxon>Tracheophyta</taxon>
        <taxon>Spermatophyta</taxon>
        <taxon>Magnoliopsida</taxon>
        <taxon>eudicotyledons</taxon>
        <taxon>Gunneridae</taxon>
        <taxon>Pentapetalae</taxon>
        <taxon>rosids</taxon>
        <taxon>fabids</taxon>
        <taxon>Rosales</taxon>
        <taxon>Rosaceae</taxon>
        <taxon>Rosoideae</taxon>
        <taxon>Rosoideae incertae sedis</taxon>
        <taxon>Rosa</taxon>
    </lineage>
</organism>
<dbReference type="GO" id="GO:0008270">
    <property type="term" value="F:zinc ion binding"/>
    <property type="evidence" value="ECO:0007669"/>
    <property type="project" value="UniProtKB-KW"/>
</dbReference>
<dbReference type="InterPro" id="IPR013083">
    <property type="entry name" value="Znf_RING/FYVE/PHD"/>
</dbReference>
<evidence type="ECO:0000313" key="5">
    <source>
        <dbReference type="EMBL" id="PRQ28356.1"/>
    </source>
</evidence>
<reference evidence="5 6" key="1">
    <citation type="journal article" date="2018" name="Nat. Genet.">
        <title>The Rosa genome provides new insights in the design of modern roses.</title>
        <authorList>
            <person name="Bendahmane M."/>
        </authorList>
    </citation>
    <scope>NUCLEOTIDE SEQUENCE [LARGE SCALE GENOMIC DNA]</scope>
    <source>
        <strain evidence="6">cv. Old Blush</strain>
    </source>
</reference>
<accession>A0A2P6Q2F4</accession>
<name>A0A2P6Q2F4_ROSCH</name>
<dbReference type="Gramene" id="PRQ28356">
    <property type="protein sequence ID" value="PRQ28356"/>
    <property type="gene ID" value="RchiOBHm_Chr5g0002181"/>
</dbReference>
<evidence type="ECO:0000256" key="4">
    <source>
        <dbReference type="SAM" id="MobiDB-lite"/>
    </source>
</evidence>
<keyword evidence="6" id="KW-1185">Reference proteome</keyword>
<dbReference type="EMBL" id="PDCK01000043">
    <property type="protein sequence ID" value="PRQ28356.1"/>
    <property type="molecule type" value="Genomic_DNA"/>
</dbReference>
<evidence type="ECO:0000256" key="1">
    <source>
        <dbReference type="ARBA" id="ARBA00022723"/>
    </source>
</evidence>
<dbReference type="InterPro" id="IPR011011">
    <property type="entry name" value="Znf_FYVE_PHD"/>
</dbReference>
<keyword evidence="2" id="KW-0863">Zinc-finger</keyword>
<feature type="compositionally biased region" description="Basic and acidic residues" evidence="4">
    <location>
        <begin position="53"/>
        <end position="62"/>
    </location>
</feature>
<dbReference type="SUPFAM" id="SSF57903">
    <property type="entry name" value="FYVE/PHD zinc finger"/>
    <property type="match status" value="1"/>
</dbReference>
<dbReference type="Proteomes" id="UP000238479">
    <property type="component" value="Chromosome 5"/>
</dbReference>
<feature type="region of interest" description="Disordered" evidence="4">
    <location>
        <begin position="39"/>
        <end position="62"/>
    </location>
</feature>
<keyword evidence="1" id="KW-0479">Metal-binding</keyword>
<evidence type="ECO:0000256" key="3">
    <source>
        <dbReference type="ARBA" id="ARBA00022833"/>
    </source>
</evidence>
<dbReference type="AlphaFoldDB" id="A0A2P6Q2F4"/>
<keyword evidence="3" id="KW-0862">Zinc</keyword>
<sequence>MKLFHNWSCRFHPACVNISNEVAKKLEHYICSECSADEDVKKPHNSVPASLADDVKVDPKRR</sequence>
<evidence type="ECO:0000256" key="2">
    <source>
        <dbReference type="ARBA" id="ARBA00022771"/>
    </source>
</evidence>
<dbReference type="Gene3D" id="3.30.40.10">
    <property type="entry name" value="Zinc/RING finger domain, C3HC4 (zinc finger)"/>
    <property type="match status" value="1"/>
</dbReference>
<protein>
    <submittedName>
        <fullName evidence="5">Putative Zinc finger, RING/FYVE/PHD-type</fullName>
    </submittedName>
</protein>
<proteinExistence type="predicted"/>
<comment type="caution">
    <text evidence="5">The sequence shown here is derived from an EMBL/GenBank/DDBJ whole genome shotgun (WGS) entry which is preliminary data.</text>
</comment>
<dbReference type="STRING" id="74649.A0A2P6Q2F4"/>
<evidence type="ECO:0000313" key="6">
    <source>
        <dbReference type="Proteomes" id="UP000238479"/>
    </source>
</evidence>
<gene>
    <name evidence="5" type="ORF">RchiOBHm_Chr5g0002181</name>
</gene>